<dbReference type="PROSITE" id="PS51387">
    <property type="entry name" value="FAD_PCMH"/>
    <property type="match status" value="1"/>
</dbReference>
<dbReference type="InterPro" id="IPR036683">
    <property type="entry name" value="CO_DH_flav_C_dom_sf"/>
</dbReference>
<keyword evidence="2" id="KW-0274">FAD</keyword>
<comment type="caution">
    <text evidence="5">The sequence shown here is derived from an EMBL/GenBank/DDBJ whole genome shotgun (WGS) entry which is preliminary data.</text>
</comment>
<evidence type="ECO:0000256" key="1">
    <source>
        <dbReference type="ARBA" id="ARBA00022630"/>
    </source>
</evidence>
<organism evidence="5 6">
    <name type="scientific">Brevibacterium permense</name>
    <dbReference type="NCBI Taxonomy" id="234834"/>
    <lineage>
        <taxon>Bacteria</taxon>
        <taxon>Bacillati</taxon>
        <taxon>Actinomycetota</taxon>
        <taxon>Actinomycetes</taxon>
        <taxon>Micrococcales</taxon>
        <taxon>Brevibacteriaceae</taxon>
        <taxon>Brevibacterium</taxon>
    </lineage>
</organism>
<dbReference type="Gene3D" id="3.30.465.10">
    <property type="match status" value="1"/>
</dbReference>
<keyword evidence="6" id="KW-1185">Reference proteome</keyword>
<evidence type="ECO:0000313" key="5">
    <source>
        <dbReference type="EMBL" id="GAA1510390.1"/>
    </source>
</evidence>
<feature type="domain" description="FAD-binding PCMH-type" evidence="4">
    <location>
        <begin position="1"/>
        <end position="176"/>
    </location>
</feature>
<accession>A0ABN2A3Q0</accession>
<keyword evidence="3" id="KW-0560">Oxidoreductase</keyword>
<dbReference type="Pfam" id="PF03450">
    <property type="entry name" value="CO_deh_flav_C"/>
    <property type="match status" value="1"/>
</dbReference>
<dbReference type="RefSeq" id="WP_173155552.1">
    <property type="nucleotide sequence ID" value="NZ_BAAALX010000004.1"/>
</dbReference>
<dbReference type="SMART" id="SM01092">
    <property type="entry name" value="CO_deh_flav_C"/>
    <property type="match status" value="1"/>
</dbReference>
<dbReference type="Pfam" id="PF00941">
    <property type="entry name" value="FAD_binding_5"/>
    <property type="match status" value="1"/>
</dbReference>
<reference evidence="5 6" key="1">
    <citation type="journal article" date="2019" name="Int. J. Syst. Evol. Microbiol.">
        <title>The Global Catalogue of Microorganisms (GCM) 10K type strain sequencing project: providing services to taxonomists for standard genome sequencing and annotation.</title>
        <authorList>
            <consortium name="The Broad Institute Genomics Platform"/>
            <consortium name="The Broad Institute Genome Sequencing Center for Infectious Disease"/>
            <person name="Wu L."/>
            <person name="Ma J."/>
        </authorList>
    </citation>
    <scope>NUCLEOTIDE SEQUENCE [LARGE SCALE GENOMIC DNA]</scope>
    <source>
        <strain evidence="5 6">JCM 13318</strain>
    </source>
</reference>
<keyword evidence="1" id="KW-0285">Flavoprotein</keyword>
<proteinExistence type="predicted"/>
<dbReference type="Proteomes" id="UP001500177">
    <property type="component" value="Unassembled WGS sequence"/>
</dbReference>
<dbReference type="InterPro" id="IPR016166">
    <property type="entry name" value="FAD-bd_PCMH"/>
</dbReference>
<dbReference type="InterPro" id="IPR016167">
    <property type="entry name" value="FAD-bd_PCMH_sub1"/>
</dbReference>
<protein>
    <submittedName>
        <fullName evidence="5">Xanthine dehydrogenase family protein subunit M</fullName>
    </submittedName>
</protein>
<dbReference type="PANTHER" id="PTHR42659">
    <property type="entry name" value="XANTHINE DEHYDROGENASE SUBUNIT C-RELATED"/>
    <property type="match status" value="1"/>
</dbReference>
<dbReference type="SUPFAM" id="SSF55447">
    <property type="entry name" value="CO dehydrogenase flavoprotein C-terminal domain-like"/>
    <property type="match status" value="1"/>
</dbReference>
<gene>
    <name evidence="5" type="ORF">GCM10009690_11620</name>
</gene>
<dbReference type="InterPro" id="IPR005107">
    <property type="entry name" value="CO_DH_flav_C"/>
</dbReference>
<dbReference type="PANTHER" id="PTHR42659:SF2">
    <property type="entry name" value="XANTHINE DEHYDROGENASE SUBUNIT C-RELATED"/>
    <property type="match status" value="1"/>
</dbReference>
<evidence type="ECO:0000256" key="2">
    <source>
        <dbReference type="ARBA" id="ARBA00022827"/>
    </source>
</evidence>
<dbReference type="InterPro" id="IPR051312">
    <property type="entry name" value="Diverse_Substr_Oxidored"/>
</dbReference>
<dbReference type="Gene3D" id="3.30.390.50">
    <property type="entry name" value="CO dehydrogenase flavoprotein, C-terminal domain"/>
    <property type="match status" value="1"/>
</dbReference>
<name>A0ABN2A3Q0_9MICO</name>
<dbReference type="Gene3D" id="3.30.43.10">
    <property type="entry name" value="Uridine Diphospho-n-acetylenolpyruvylglucosamine Reductase, domain 2"/>
    <property type="match status" value="1"/>
</dbReference>
<dbReference type="InterPro" id="IPR036318">
    <property type="entry name" value="FAD-bd_PCMH-like_sf"/>
</dbReference>
<dbReference type="EMBL" id="BAAALX010000004">
    <property type="protein sequence ID" value="GAA1510390.1"/>
    <property type="molecule type" value="Genomic_DNA"/>
</dbReference>
<evidence type="ECO:0000256" key="3">
    <source>
        <dbReference type="ARBA" id="ARBA00023002"/>
    </source>
</evidence>
<evidence type="ECO:0000259" key="4">
    <source>
        <dbReference type="PROSITE" id="PS51387"/>
    </source>
</evidence>
<evidence type="ECO:0000313" key="6">
    <source>
        <dbReference type="Proteomes" id="UP001500177"/>
    </source>
</evidence>
<sequence length="300" mass="31564">MKAAPFAYVRPTRLQDAVTELGSAQHGGGKVIAGGQSLVPVLAMRLGRPSTLVDITRVEELTHMTVDDQCLRVAAAVRQRRVQREASQLVPLLGLALPWVGHREIRSRGTVCGSLAHADPSAEMPAVAMSLNATVEVTGPNGRRQVSAADFFTGAMATVTEPTEIVTSVSFPIASSDEGYGFAEIARRHGDYAIAGVAARVRSTSGAVVEAPITSFGVSDKPQLRDMSGALQRAVDSLGDPAAPTSEITNALEEPAHAMAEDVVTTAGDSHGSTAYRKRLVRVLAARELARAYRSSLKGA</sequence>
<dbReference type="InterPro" id="IPR002346">
    <property type="entry name" value="Mopterin_DH_FAD-bd"/>
</dbReference>
<dbReference type="InterPro" id="IPR016169">
    <property type="entry name" value="FAD-bd_PCMH_sub2"/>
</dbReference>
<dbReference type="SUPFAM" id="SSF56176">
    <property type="entry name" value="FAD-binding/transporter-associated domain-like"/>
    <property type="match status" value="1"/>
</dbReference>